<name>A0ACB8U4K3_9APHY</name>
<gene>
    <name evidence="1" type="ORF">BDY19DRAFT_135115</name>
</gene>
<protein>
    <submittedName>
        <fullName evidence="1">Uncharacterized protein</fullName>
    </submittedName>
</protein>
<dbReference type="Proteomes" id="UP001055072">
    <property type="component" value="Unassembled WGS sequence"/>
</dbReference>
<dbReference type="EMBL" id="MU274911">
    <property type="protein sequence ID" value="KAI0089278.1"/>
    <property type="molecule type" value="Genomic_DNA"/>
</dbReference>
<sequence>MGSSLDRWYHRTVLVIWPSSSNYNMLYSGDEGFTQALKDLQGITSHEGSNNDEIELIDFVLSKADKDPAAVAQAVTRVALQWNDAPLWNNTVKTCCVHKGLAILSEDRIRSAVDHFGLEAVKSGLEDMLANDPHNAPRLEFLRHLEEWAAAMPDGAPQKSAVQQWATENTLKVLKTLRKPQSAEKQLLISIANANGGIDYLKDQ</sequence>
<evidence type="ECO:0000313" key="1">
    <source>
        <dbReference type="EMBL" id="KAI0089278.1"/>
    </source>
</evidence>
<reference evidence="1" key="1">
    <citation type="journal article" date="2021" name="Environ. Microbiol.">
        <title>Gene family expansions and transcriptome signatures uncover fungal adaptations to wood decay.</title>
        <authorList>
            <person name="Hage H."/>
            <person name="Miyauchi S."/>
            <person name="Viragh M."/>
            <person name="Drula E."/>
            <person name="Min B."/>
            <person name="Chaduli D."/>
            <person name="Navarro D."/>
            <person name="Favel A."/>
            <person name="Norest M."/>
            <person name="Lesage-Meessen L."/>
            <person name="Balint B."/>
            <person name="Merenyi Z."/>
            <person name="de Eugenio L."/>
            <person name="Morin E."/>
            <person name="Martinez A.T."/>
            <person name="Baldrian P."/>
            <person name="Stursova M."/>
            <person name="Martinez M.J."/>
            <person name="Novotny C."/>
            <person name="Magnuson J.K."/>
            <person name="Spatafora J.W."/>
            <person name="Maurice S."/>
            <person name="Pangilinan J."/>
            <person name="Andreopoulos W."/>
            <person name="LaButti K."/>
            <person name="Hundley H."/>
            <person name="Na H."/>
            <person name="Kuo A."/>
            <person name="Barry K."/>
            <person name="Lipzen A."/>
            <person name="Henrissat B."/>
            <person name="Riley R."/>
            <person name="Ahrendt S."/>
            <person name="Nagy L.G."/>
            <person name="Grigoriev I.V."/>
            <person name="Martin F."/>
            <person name="Rosso M.N."/>
        </authorList>
    </citation>
    <scope>NUCLEOTIDE SEQUENCE</scope>
    <source>
        <strain evidence="1">CBS 384.51</strain>
    </source>
</reference>
<keyword evidence="2" id="KW-1185">Reference proteome</keyword>
<accession>A0ACB8U4K3</accession>
<organism evidence="1 2">
    <name type="scientific">Irpex rosettiformis</name>
    <dbReference type="NCBI Taxonomy" id="378272"/>
    <lineage>
        <taxon>Eukaryota</taxon>
        <taxon>Fungi</taxon>
        <taxon>Dikarya</taxon>
        <taxon>Basidiomycota</taxon>
        <taxon>Agaricomycotina</taxon>
        <taxon>Agaricomycetes</taxon>
        <taxon>Polyporales</taxon>
        <taxon>Irpicaceae</taxon>
        <taxon>Irpex</taxon>
    </lineage>
</organism>
<evidence type="ECO:0000313" key="2">
    <source>
        <dbReference type="Proteomes" id="UP001055072"/>
    </source>
</evidence>
<proteinExistence type="predicted"/>
<comment type="caution">
    <text evidence="1">The sequence shown here is derived from an EMBL/GenBank/DDBJ whole genome shotgun (WGS) entry which is preliminary data.</text>
</comment>